<comment type="similarity">
    <text evidence="1">Belongs to the short-chain dehydrogenases/reductases (SDR) family.</text>
</comment>
<dbReference type="EMBL" id="CP108253">
    <property type="protein sequence ID" value="WTU44742.1"/>
    <property type="molecule type" value="Genomic_DNA"/>
</dbReference>
<organism evidence="3">
    <name type="scientific">Streptomyces sp. NBC_00060</name>
    <dbReference type="NCBI Taxonomy" id="2975636"/>
    <lineage>
        <taxon>Bacteria</taxon>
        <taxon>Bacillati</taxon>
        <taxon>Actinomycetota</taxon>
        <taxon>Actinomycetes</taxon>
        <taxon>Kitasatosporales</taxon>
        <taxon>Streptomycetaceae</taxon>
        <taxon>Streptomyces</taxon>
    </lineage>
</organism>
<dbReference type="Gene3D" id="3.40.50.720">
    <property type="entry name" value="NAD(P)-binding Rossmann-like Domain"/>
    <property type="match status" value="1"/>
</dbReference>
<name>A0AAU2H9I7_9ACTN</name>
<gene>
    <name evidence="3" type="ORF">OHV25_36715</name>
</gene>
<protein>
    <submittedName>
        <fullName evidence="3">SDR family oxidoreductase</fullName>
    </submittedName>
</protein>
<dbReference type="InterPro" id="IPR036291">
    <property type="entry name" value="NAD(P)-bd_dom_sf"/>
</dbReference>
<sequence>MVHRIVVGAAGFIGRPLAAHLAAQQGRLLLIDSEPAGPPTGTVRGWHAVDCRTERFTQLVDEFLDGAERVELFHAAGRVPHLARIAANDVAAFRAAIEDNLVTTYAVLRTVAEAAAAHRVPGAMLVLGSVGGTRAHRYKAGYDAAKAATESLTRSFALEYGPLRISTRAIAIGPIDDSSTTSADGVHLDALVRDVPLQRYATLAEVVHAVAVLATPVFDFANGATYLFDGGLAQQLRSEAIERPPEDLGAR</sequence>
<dbReference type="AlphaFoldDB" id="A0AAU2H9I7"/>
<dbReference type="SUPFAM" id="SSF51735">
    <property type="entry name" value="NAD(P)-binding Rossmann-fold domains"/>
    <property type="match status" value="1"/>
</dbReference>
<proteinExistence type="inferred from homology"/>
<dbReference type="GO" id="GO:0016491">
    <property type="term" value="F:oxidoreductase activity"/>
    <property type="evidence" value="ECO:0007669"/>
    <property type="project" value="UniProtKB-KW"/>
</dbReference>
<dbReference type="PANTHER" id="PTHR43477:SF1">
    <property type="entry name" value="DIHYDROANTICAPSIN 7-DEHYDROGENASE"/>
    <property type="match status" value="1"/>
</dbReference>
<dbReference type="InterPro" id="IPR051122">
    <property type="entry name" value="SDR_DHRS6-like"/>
</dbReference>
<dbReference type="PRINTS" id="PR00081">
    <property type="entry name" value="GDHRDH"/>
</dbReference>
<dbReference type="Pfam" id="PF13561">
    <property type="entry name" value="adh_short_C2"/>
    <property type="match status" value="1"/>
</dbReference>
<keyword evidence="2" id="KW-0560">Oxidoreductase</keyword>
<evidence type="ECO:0000313" key="3">
    <source>
        <dbReference type="EMBL" id="WTU44742.1"/>
    </source>
</evidence>
<evidence type="ECO:0000256" key="2">
    <source>
        <dbReference type="ARBA" id="ARBA00023002"/>
    </source>
</evidence>
<dbReference type="PANTHER" id="PTHR43477">
    <property type="entry name" value="DIHYDROANTICAPSIN 7-DEHYDROGENASE"/>
    <property type="match status" value="1"/>
</dbReference>
<evidence type="ECO:0000256" key="1">
    <source>
        <dbReference type="ARBA" id="ARBA00006484"/>
    </source>
</evidence>
<accession>A0AAU2H9I7</accession>
<reference evidence="3" key="1">
    <citation type="submission" date="2022-10" db="EMBL/GenBank/DDBJ databases">
        <title>The complete genomes of actinobacterial strains from the NBC collection.</title>
        <authorList>
            <person name="Joergensen T.S."/>
            <person name="Alvarez Arevalo M."/>
            <person name="Sterndorff E.B."/>
            <person name="Faurdal D."/>
            <person name="Vuksanovic O."/>
            <person name="Mourched A.-S."/>
            <person name="Charusanti P."/>
            <person name="Shaw S."/>
            <person name="Blin K."/>
            <person name="Weber T."/>
        </authorList>
    </citation>
    <scope>NUCLEOTIDE SEQUENCE</scope>
    <source>
        <strain evidence="3">NBC_00060</strain>
    </source>
</reference>
<dbReference type="CDD" id="cd05233">
    <property type="entry name" value="SDR_c"/>
    <property type="match status" value="1"/>
</dbReference>
<dbReference type="InterPro" id="IPR002347">
    <property type="entry name" value="SDR_fam"/>
</dbReference>